<evidence type="ECO:0000256" key="7">
    <source>
        <dbReference type="ARBA" id="ARBA00023136"/>
    </source>
</evidence>
<comment type="caution">
    <text evidence="10">The sequence shown here is derived from an EMBL/GenBank/DDBJ whole genome shotgun (WGS) entry which is preliminary data.</text>
</comment>
<feature type="transmembrane region" description="Helical" evidence="8">
    <location>
        <begin position="55"/>
        <end position="75"/>
    </location>
</feature>
<evidence type="ECO:0000256" key="4">
    <source>
        <dbReference type="ARBA" id="ARBA00022692"/>
    </source>
</evidence>
<keyword evidence="11" id="KW-1185">Reference proteome</keyword>
<dbReference type="PANTHER" id="PTHR30614">
    <property type="entry name" value="MEMBRANE COMPONENT OF AMINO ACID ABC TRANSPORTER"/>
    <property type="match status" value="1"/>
</dbReference>
<feature type="transmembrane region" description="Helical" evidence="8">
    <location>
        <begin position="186"/>
        <end position="204"/>
    </location>
</feature>
<dbReference type="InterPro" id="IPR035906">
    <property type="entry name" value="MetI-like_sf"/>
</dbReference>
<gene>
    <name evidence="10" type="ORF">Q4F26_04120</name>
</gene>
<dbReference type="Gene3D" id="1.10.3720.10">
    <property type="entry name" value="MetI-like"/>
    <property type="match status" value="1"/>
</dbReference>
<evidence type="ECO:0000256" key="2">
    <source>
        <dbReference type="ARBA" id="ARBA00022448"/>
    </source>
</evidence>
<dbReference type="InterPro" id="IPR000515">
    <property type="entry name" value="MetI-like"/>
</dbReference>
<evidence type="ECO:0000256" key="5">
    <source>
        <dbReference type="ARBA" id="ARBA00022970"/>
    </source>
</evidence>
<organism evidence="10 11">
    <name type="scientific">Atopococcus tabaci</name>
    <dbReference type="NCBI Taxonomy" id="269774"/>
    <lineage>
        <taxon>Bacteria</taxon>
        <taxon>Bacillati</taxon>
        <taxon>Bacillota</taxon>
        <taxon>Bacilli</taxon>
        <taxon>Lactobacillales</taxon>
        <taxon>Carnobacteriaceae</taxon>
        <taxon>Atopococcus</taxon>
    </lineage>
</organism>
<dbReference type="GO" id="GO:0022857">
    <property type="term" value="F:transmembrane transporter activity"/>
    <property type="evidence" value="ECO:0007669"/>
    <property type="project" value="InterPro"/>
</dbReference>
<feature type="domain" description="ABC transmembrane type-1" evidence="9">
    <location>
        <begin position="16"/>
        <end position="204"/>
    </location>
</feature>
<evidence type="ECO:0000313" key="10">
    <source>
        <dbReference type="EMBL" id="MDO5457511.1"/>
    </source>
</evidence>
<evidence type="ECO:0000313" key="11">
    <source>
        <dbReference type="Proteomes" id="UP001171751"/>
    </source>
</evidence>
<keyword evidence="7 8" id="KW-0472">Membrane</keyword>
<evidence type="ECO:0000256" key="8">
    <source>
        <dbReference type="RuleBase" id="RU363032"/>
    </source>
</evidence>
<keyword evidence="5" id="KW-0029">Amino-acid transport</keyword>
<accession>A0AA43UCL2</accession>
<dbReference type="PROSITE" id="PS50928">
    <property type="entry name" value="ABC_TM1"/>
    <property type="match status" value="1"/>
</dbReference>
<evidence type="ECO:0000256" key="6">
    <source>
        <dbReference type="ARBA" id="ARBA00022989"/>
    </source>
</evidence>
<dbReference type="InterPro" id="IPR043429">
    <property type="entry name" value="ArtM/GltK/GlnP/TcyL/YhdX-like"/>
</dbReference>
<feature type="transmembrane region" description="Helical" evidence="8">
    <location>
        <begin position="20"/>
        <end position="43"/>
    </location>
</feature>
<keyword evidence="6 8" id="KW-1133">Transmembrane helix</keyword>
<comment type="subcellular location">
    <subcellularLocation>
        <location evidence="1 8">Cell membrane</location>
        <topology evidence="1 8">Multi-pass membrane protein</topology>
    </subcellularLocation>
</comment>
<dbReference type="InterPro" id="IPR010065">
    <property type="entry name" value="AA_ABC_transptr_permease_3TM"/>
</dbReference>
<protein>
    <submittedName>
        <fullName evidence="10">Amino acid ABC transporter permease</fullName>
    </submittedName>
</protein>
<dbReference type="PANTHER" id="PTHR30614:SF7">
    <property type="entry name" value="GLUTAMINE ABC TRANSPORTER PERMEASE PROTEIN GLNM-RELATED"/>
    <property type="match status" value="1"/>
</dbReference>
<keyword evidence="3" id="KW-1003">Cell membrane</keyword>
<dbReference type="GO" id="GO:0006865">
    <property type="term" value="P:amino acid transport"/>
    <property type="evidence" value="ECO:0007669"/>
    <property type="project" value="UniProtKB-KW"/>
</dbReference>
<keyword evidence="4 8" id="KW-0812">Transmembrane</keyword>
<dbReference type="FunFam" id="1.10.3720.10:FF:000033">
    <property type="entry name" value="Polar amino acid ABC transporter permease"/>
    <property type="match status" value="1"/>
</dbReference>
<sequence length="220" mass="24403">MLELLQTYWPLVLEGFGITLLSSIIALIASLIIGTLMGILQLVPNKLISSLADIYVEFFRNIPLLVIVMFFYVAVPMMGLNLTGFQAGTIGLTIYTSSFIADNIRAGIQSIPDGQMEAGLSQGFTRSQSMRYIILPQAVRAVTPPLGNQFINLVKNSSILAMVGGFDLMYYADFIAMETFNTFDTYILIALFYLIITIPLTLLVKRLEVYFNVEVDITDA</sequence>
<evidence type="ECO:0000256" key="3">
    <source>
        <dbReference type="ARBA" id="ARBA00022475"/>
    </source>
</evidence>
<dbReference type="Pfam" id="PF00528">
    <property type="entry name" value="BPD_transp_1"/>
    <property type="match status" value="1"/>
</dbReference>
<keyword evidence="2 8" id="KW-0813">Transport</keyword>
<proteinExistence type="inferred from homology"/>
<dbReference type="AlphaFoldDB" id="A0AA43UCL2"/>
<reference evidence="10" key="1">
    <citation type="submission" date="2023-07" db="EMBL/GenBank/DDBJ databases">
        <title>Between Cages and Wild: Unraveling the Impact of Captivity on Animal Microbiomes and Antimicrobial Resistance.</title>
        <authorList>
            <person name="Schmartz G.P."/>
            <person name="Rehner J."/>
            <person name="Schuff M.J."/>
            <person name="Becker S.L."/>
            <person name="Kravczyk M."/>
            <person name="Gurevich A."/>
            <person name="Francke R."/>
            <person name="Mueller R."/>
            <person name="Keller V."/>
            <person name="Keller A."/>
        </authorList>
    </citation>
    <scope>NUCLEOTIDE SEQUENCE</scope>
    <source>
        <strain evidence="10">S39M_St_73</strain>
    </source>
</reference>
<evidence type="ECO:0000256" key="1">
    <source>
        <dbReference type="ARBA" id="ARBA00004651"/>
    </source>
</evidence>
<dbReference type="CDD" id="cd06261">
    <property type="entry name" value="TM_PBP2"/>
    <property type="match status" value="1"/>
</dbReference>
<dbReference type="NCBIfam" id="TIGR01726">
    <property type="entry name" value="HEQRo_perm_3TM"/>
    <property type="match status" value="1"/>
</dbReference>
<dbReference type="GO" id="GO:0043190">
    <property type="term" value="C:ATP-binding cassette (ABC) transporter complex"/>
    <property type="evidence" value="ECO:0007669"/>
    <property type="project" value="InterPro"/>
</dbReference>
<name>A0AA43UCL2_9LACT</name>
<dbReference type="SUPFAM" id="SSF161098">
    <property type="entry name" value="MetI-like"/>
    <property type="match status" value="1"/>
</dbReference>
<evidence type="ECO:0000259" key="9">
    <source>
        <dbReference type="PROSITE" id="PS50928"/>
    </source>
</evidence>
<dbReference type="EMBL" id="JAUNQW010000013">
    <property type="protein sequence ID" value="MDO5457511.1"/>
    <property type="molecule type" value="Genomic_DNA"/>
</dbReference>
<comment type="similarity">
    <text evidence="8">Belongs to the binding-protein-dependent transport system permease family.</text>
</comment>
<dbReference type="Proteomes" id="UP001171751">
    <property type="component" value="Unassembled WGS sequence"/>
</dbReference>